<dbReference type="InParanoid" id="L2GL50"/>
<dbReference type="InterPro" id="IPR008991">
    <property type="entry name" value="Translation_prot_SH3-like_sf"/>
</dbReference>
<dbReference type="Proteomes" id="UP000011082">
    <property type="component" value="Unassembled WGS sequence"/>
</dbReference>
<dbReference type="GO" id="GO:1990904">
    <property type="term" value="C:ribonucleoprotein complex"/>
    <property type="evidence" value="ECO:0007669"/>
    <property type="project" value="UniProtKB-KW"/>
</dbReference>
<dbReference type="AlphaFoldDB" id="L2GL50"/>
<proteinExistence type="inferred from homology"/>
<evidence type="ECO:0000256" key="2">
    <source>
        <dbReference type="ARBA" id="ARBA00022980"/>
    </source>
</evidence>
<dbReference type="InterPro" id="IPR036948">
    <property type="entry name" value="Ribosomal_eL21_sf"/>
</dbReference>
<dbReference type="VEuPathDB" id="MicrosporidiaDB:VICG_01909"/>
<accession>L2GL50</accession>
<evidence type="ECO:0000256" key="1">
    <source>
        <dbReference type="ARBA" id="ARBA00008427"/>
    </source>
</evidence>
<dbReference type="GO" id="GO:0003735">
    <property type="term" value="F:structural constituent of ribosome"/>
    <property type="evidence" value="ECO:0007669"/>
    <property type="project" value="InterPro"/>
</dbReference>
<dbReference type="SUPFAM" id="SSF50104">
    <property type="entry name" value="Translation proteins SH3-like domain"/>
    <property type="match status" value="1"/>
</dbReference>
<dbReference type="InterPro" id="IPR001147">
    <property type="entry name" value="Ribosomal_eL21"/>
</dbReference>
<dbReference type="GO" id="GO:0005840">
    <property type="term" value="C:ribosome"/>
    <property type="evidence" value="ECO:0007669"/>
    <property type="project" value="UniProtKB-KW"/>
</dbReference>
<sequence length="64" mass="7416">MRSNGFRRGTRKLLRKDFGKRGMPGLSKILQKFKVGDFVDCKIDSSVLKGNATQVLSWKDWHYL</sequence>
<dbReference type="GeneID" id="19882619"/>
<keyword evidence="3" id="KW-0687">Ribonucleoprotein</keyword>
<dbReference type="EMBL" id="JH370151">
    <property type="protein sequence ID" value="ELA41027.1"/>
    <property type="molecule type" value="Genomic_DNA"/>
</dbReference>
<organism evidence="4 5">
    <name type="scientific">Vittaforma corneae (strain ATCC 50505)</name>
    <name type="common">Microsporidian parasite</name>
    <name type="synonym">Nosema corneum</name>
    <dbReference type="NCBI Taxonomy" id="993615"/>
    <lineage>
        <taxon>Eukaryota</taxon>
        <taxon>Fungi</taxon>
        <taxon>Fungi incertae sedis</taxon>
        <taxon>Microsporidia</taxon>
        <taxon>Nosematidae</taxon>
        <taxon>Vittaforma</taxon>
    </lineage>
</organism>
<name>L2GL50_VITCO</name>
<gene>
    <name evidence="4" type="ORF">VICG_01909</name>
</gene>
<comment type="similarity">
    <text evidence="1">Belongs to the eukaryotic ribosomal protein eL21 family.</text>
</comment>
<keyword evidence="2 4" id="KW-0689">Ribosomal protein</keyword>
<dbReference type="HOGENOM" id="CLU_2869373_0_0_1"/>
<dbReference type="OrthoDB" id="1539250at2759"/>
<dbReference type="GO" id="GO:0006412">
    <property type="term" value="P:translation"/>
    <property type="evidence" value="ECO:0007669"/>
    <property type="project" value="InterPro"/>
</dbReference>
<evidence type="ECO:0000313" key="5">
    <source>
        <dbReference type="Proteomes" id="UP000011082"/>
    </source>
</evidence>
<protein>
    <submittedName>
        <fullName evidence="4">60S ribosomal protein L21</fullName>
    </submittedName>
</protein>
<dbReference type="Pfam" id="PF01157">
    <property type="entry name" value="Ribosomal_L21e"/>
    <property type="match status" value="1"/>
</dbReference>
<evidence type="ECO:0000256" key="3">
    <source>
        <dbReference type="ARBA" id="ARBA00023274"/>
    </source>
</evidence>
<evidence type="ECO:0000313" key="4">
    <source>
        <dbReference type="EMBL" id="ELA41027.1"/>
    </source>
</evidence>
<reference evidence="5" key="1">
    <citation type="submission" date="2011-05" db="EMBL/GenBank/DDBJ databases">
        <title>The genome sequence of Vittaforma corneae strain ATCC 50505.</title>
        <authorList>
            <consortium name="The Broad Institute Genome Sequencing Platform"/>
            <person name="Cuomo C."/>
            <person name="Didier E."/>
            <person name="Bowers L."/>
            <person name="Young S.K."/>
            <person name="Zeng Q."/>
            <person name="Gargeya S."/>
            <person name="Fitzgerald M."/>
            <person name="Haas B."/>
            <person name="Abouelleil A."/>
            <person name="Alvarado L."/>
            <person name="Arachchi H.M."/>
            <person name="Berlin A."/>
            <person name="Chapman S.B."/>
            <person name="Gearin G."/>
            <person name="Goldberg J."/>
            <person name="Griggs A."/>
            <person name="Gujja S."/>
            <person name="Hansen M."/>
            <person name="Heiman D."/>
            <person name="Howarth C."/>
            <person name="Larimer J."/>
            <person name="Lui A."/>
            <person name="MacDonald P.J.P."/>
            <person name="McCowen C."/>
            <person name="Montmayeur A."/>
            <person name="Murphy C."/>
            <person name="Neiman D."/>
            <person name="Pearson M."/>
            <person name="Priest M."/>
            <person name="Roberts A."/>
            <person name="Saif S."/>
            <person name="Shea T."/>
            <person name="Sisk P."/>
            <person name="Stolte C."/>
            <person name="Sykes S."/>
            <person name="Wortman J."/>
            <person name="Nusbaum C."/>
            <person name="Birren B."/>
        </authorList>
    </citation>
    <scope>NUCLEOTIDE SEQUENCE [LARGE SCALE GENOMIC DNA]</scope>
    <source>
        <strain evidence="5">ATCC 50505</strain>
    </source>
</reference>
<keyword evidence="5" id="KW-1185">Reference proteome</keyword>
<dbReference type="RefSeq" id="XP_007605354.1">
    <property type="nucleotide sequence ID" value="XM_007605292.1"/>
</dbReference>
<dbReference type="Gene3D" id="2.30.30.70">
    <property type="entry name" value="Ribosomal protein L21"/>
    <property type="match status" value="1"/>
</dbReference>